<dbReference type="GO" id="GO:0016787">
    <property type="term" value="F:hydrolase activity"/>
    <property type="evidence" value="ECO:0007669"/>
    <property type="project" value="UniProtKB-KW"/>
</dbReference>
<feature type="domain" description="DDE Tnp4" evidence="8">
    <location>
        <begin position="133"/>
        <end position="283"/>
    </location>
</feature>
<evidence type="ECO:0000256" key="3">
    <source>
        <dbReference type="ARBA" id="ARBA00006958"/>
    </source>
</evidence>
<keyword evidence="4" id="KW-0540">Nuclease</keyword>
<evidence type="ECO:0000259" key="8">
    <source>
        <dbReference type="Pfam" id="PF13359"/>
    </source>
</evidence>
<dbReference type="GO" id="GO:0046872">
    <property type="term" value="F:metal ion binding"/>
    <property type="evidence" value="ECO:0007669"/>
    <property type="project" value="UniProtKB-KW"/>
</dbReference>
<accession>A0AAV8VG87</accession>
<evidence type="ECO:0000256" key="7">
    <source>
        <dbReference type="ARBA" id="ARBA00023242"/>
    </source>
</evidence>
<evidence type="ECO:0000256" key="5">
    <source>
        <dbReference type="ARBA" id="ARBA00022723"/>
    </source>
</evidence>
<dbReference type="GO" id="GO:0005634">
    <property type="term" value="C:nucleus"/>
    <property type="evidence" value="ECO:0007669"/>
    <property type="project" value="UniProtKB-SubCell"/>
</dbReference>
<evidence type="ECO:0000313" key="10">
    <source>
        <dbReference type="Proteomes" id="UP001159042"/>
    </source>
</evidence>
<dbReference type="Pfam" id="PF13359">
    <property type="entry name" value="DDE_Tnp_4"/>
    <property type="match status" value="1"/>
</dbReference>
<dbReference type="EMBL" id="JANEYG010000101">
    <property type="protein sequence ID" value="KAJ8913125.1"/>
    <property type="molecule type" value="Genomic_DNA"/>
</dbReference>
<keyword evidence="10" id="KW-1185">Reference proteome</keyword>
<keyword evidence="6" id="KW-0378">Hydrolase</keyword>
<comment type="caution">
    <text evidence="9">The sequence shown here is derived from an EMBL/GenBank/DDBJ whole genome shotgun (WGS) entry which is preliminary data.</text>
</comment>
<reference evidence="9 10" key="1">
    <citation type="journal article" date="2023" name="Insect Mol. Biol.">
        <title>Genome sequencing provides insights into the evolution of gene families encoding plant cell wall-degrading enzymes in longhorned beetles.</title>
        <authorList>
            <person name="Shin N.R."/>
            <person name="Okamura Y."/>
            <person name="Kirsch R."/>
            <person name="Pauchet Y."/>
        </authorList>
    </citation>
    <scope>NUCLEOTIDE SEQUENCE [LARGE SCALE GENOMIC DNA]</scope>
    <source>
        <strain evidence="9">EAD_L_NR</strain>
    </source>
</reference>
<dbReference type="GO" id="GO:0004518">
    <property type="term" value="F:nuclease activity"/>
    <property type="evidence" value="ECO:0007669"/>
    <property type="project" value="UniProtKB-KW"/>
</dbReference>
<keyword evidence="5" id="KW-0479">Metal-binding</keyword>
<comment type="subcellular location">
    <subcellularLocation>
        <location evidence="2">Nucleus</location>
    </subcellularLocation>
</comment>
<dbReference type="InterPro" id="IPR027806">
    <property type="entry name" value="HARBI1_dom"/>
</dbReference>
<dbReference type="InterPro" id="IPR045249">
    <property type="entry name" value="HARBI1-like"/>
</dbReference>
<comment type="cofactor">
    <cofactor evidence="1">
        <name>a divalent metal cation</name>
        <dbReference type="ChEBI" id="CHEBI:60240"/>
    </cofactor>
</comment>
<dbReference type="Proteomes" id="UP001159042">
    <property type="component" value="Unassembled WGS sequence"/>
</dbReference>
<evidence type="ECO:0000256" key="4">
    <source>
        <dbReference type="ARBA" id="ARBA00022722"/>
    </source>
</evidence>
<evidence type="ECO:0000256" key="6">
    <source>
        <dbReference type="ARBA" id="ARBA00022801"/>
    </source>
</evidence>
<dbReference type="PANTHER" id="PTHR22930">
    <property type="match status" value="1"/>
</dbReference>
<dbReference type="AlphaFoldDB" id="A0AAV8VG87"/>
<dbReference type="PANTHER" id="PTHR22930:SF289">
    <property type="entry name" value="DDE TNP4 DOMAIN-CONTAINING PROTEIN-RELATED"/>
    <property type="match status" value="1"/>
</dbReference>
<sequence>MEDLVGILTDDEDFIELIDLVVRQRRRKVFRQRENHFQNWNDTEFIKRNQAVSPEGMLLITLRFFATGSFLQVVGDFIGIDKSTASRIIWKVSQVIARLYREFIRMPSDPEEIKEIRQSFYNIARFPKCIGAVDCTHIRISSPGGIEPEIYRNRKGFFSMNVQAISDATGKFQNVVCRWPGSSHDSTIFNNSHVRAQFENGVYRDEVLVGDSGYGIRSYLITPLTNPNTPAEQLFNESQIRTRNPIERVFGVWKRRFPIVSFGIRVKTEKVEAIAIATAVLHNIAHLLKEPLPPVAVEEEAALDFVNAANNMLVIPQLEVLQHFVTENILGKKVFLYEAFNLPILNRQKKDSAMICECSHLCEGVKNRAPEV</sequence>
<proteinExistence type="inferred from homology"/>
<organism evidence="9 10">
    <name type="scientific">Exocentrus adspersus</name>
    <dbReference type="NCBI Taxonomy" id="1586481"/>
    <lineage>
        <taxon>Eukaryota</taxon>
        <taxon>Metazoa</taxon>
        <taxon>Ecdysozoa</taxon>
        <taxon>Arthropoda</taxon>
        <taxon>Hexapoda</taxon>
        <taxon>Insecta</taxon>
        <taxon>Pterygota</taxon>
        <taxon>Neoptera</taxon>
        <taxon>Endopterygota</taxon>
        <taxon>Coleoptera</taxon>
        <taxon>Polyphaga</taxon>
        <taxon>Cucujiformia</taxon>
        <taxon>Chrysomeloidea</taxon>
        <taxon>Cerambycidae</taxon>
        <taxon>Lamiinae</taxon>
        <taxon>Acanthocinini</taxon>
        <taxon>Exocentrus</taxon>
    </lineage>
</organism>
<comment type="similarity">
    <text evidence="3">Belongs to the HARBI1 family.</text>
</comment>
<evidence type="ECO:0000313" key="9">
    <source>
        <dbReference type="EMBL" id="KAJ8913125.1"/>
    </source>
</evidence>
<evidence type="ECO:0000256" key="2">
    <source>
        <dbReference type="ARBA" id="ARBA00004123"/>
    </source>
</evidence>
<gene>
    <name evidence="9" type="ORF">NQ315_006043</name>
</gene>
<evidence type="ECO:0000256" key="1">
    <source>
        <dbReference type="ARBA" id="ARBA00001968"/>
    </source>
</evidence>
<protein>
    <recommendedName>
        <fullName evidence="8">DDE Tnp4 domain-containing protein</fullName>
    </recommendedName>
</protein>
<keyword evidence="7" id="KW-0539">Nucleus</keyword>
<name>A0AAV8VG87_9CUCU</name>